<keyword evidence="2" id="KW-0813">Transport</keyword>
<comment type="similarity">
    <text evidence="8">Belongs to the NhaC Na(+)/H(+) (TC 2.A.35) antiporter family.</text>
</comment>
<comment type="caution">
    <text evidence="11">The sequence shown here is derived from an EMBL/GenBank/DDBJ whole genome shotgun (WGS) entry which is preliminary data.</text>
</comment>
<keyword evidence="3" id="KW-0050">Antiport</keyword>
<feature type="transmembrane region" description="Helical" evidence="9">
    <location>
        <begin position="181"/>
        <end position="199"/>
    </location>
</feature>
<gene>
    <name evidence="11" type="ORF">E7512_04045</name>
</gene>
<evidence type="ECO:0000256" key="2">
    <source>
        <dbReference type="ARBA" id="ARBA00022448"/>
    </source>
</evidence>
<feature type="transmembrane region" description="Helical" evidence="9">
    <location>
        <begin position="408"/>
        <end position="428"/>
    </location>
</feature>
<dbReference type="AlphaFoldDB" id="A0A928Q3C1"/>
<dbReference type="InterPro" id="IPR052180">
    <property type="entry name" value="NhaC_Na-H+_Antiporter"/>
</dbReference>
<feature type="domain" description="Na+/H+ antiporter NhaC-like C-terminal" evidence="10">
    <location>
        <begin position="150"/>
        <end position="421"/>
    </location>
</feature>
<dbReference type="GO" id="GO:0005886">
    <property type="term" value="C:plasma membrane"/>
    <property type="evidence" value="ECO:0007669"/>
    <property type="project" value="UniProtKB-SubCell"/>
</dbReference>
<keyword evidence="5 9" id="KW-0812">Transmembrane</keyword>
<evidence type="ECO:0000256" key="1">
    <source>
        <dbReference type="ARBA" id="ARBA00004651"/>
    </source>
</evidence>
<dbReference type="PANTHER" id="PTHR33451">
    <property type="entry name" value="MALATE-2H(+)/NA(+)-LACTATE ANTIPORTER"/>
    <property type="match status" value="1"/>
</dbReference>
<proteinExistence type="inferred from homology"/>
<dbReference type="PROSITE" id="PS51257">
    <property type="entry name" value="PROKAR_LIPOPROTEIN"/>
    <property type="match status" value="1"/>
</dbReference>
<evidence type="ECO:0000256" key="5">
    <source>
        <dbReference type="ARBA" id="ARBA00022692"/>
    </source>
</evidence>
<evidence type="ECO:0000313" key="11">
    <source>
        <dbReference type="EMBL" id="MBE6832741.1"/>
    </source>
</evidence>
<keyword evidence="4" id="KW-1003">Cell membrane</keyword>
<evidence type="ECO:0000256" key="3">
    <source>
        <dbReference type="ARBA" id="ARBA00022449"/>
    </source>
</evidence>
<reference evidence="11" key="1">
    <citation type="submission" date="2019-04" db="EMBL/GenBank/DDBJ databases">
        <title>Evolution of Biomass-Degrading Anaerobic Consortia Revealed by Metagenomics.</title>
        <authorList>
            <person name="Peng X."/>
        </authorList>
    </citation>
    <scope>NUCLEOTIDE SEQUENCE</scope>
    <source>
        <strain evidence="11">SIG551</strain>
    </source>
</reference>
<dbReference type="Proteomes" id="UP000754750">
    <property type="component" value="Unassembled WGS sequence"/>
</dbReference>
<organism evidence="11 12">
    <name type="scientific">Faecalispora sporosphaeroides</name>
    <dbReference type="NCBI Taxonomy" id="1549"/>
    <lineage>
        <taxon>Bacteria</taxon>
        <taxon>Bacillati</taxon>
        <taxon>Bacillota</taxon>
        <taxon>Clostridia</taxon>
        <taxon>Eubacteriales</taxon>
        <taxon>Oscillospiraceae</taxon>
        <taxon>Faecalispora</taxon>
    </lineage>
</organism>
<evidence type="ECO:0000313" key="12">
    <source>
        <dbReference type="Proteomes" id="UP000754750"/>
    </source>
</evidence>
<feature type="transmembrane region" description="Helical" evidence="9">
    <location>
        <begin position="283"/>
        <end position="304"/>
    </location>
</feature>
<evidence type="ECO:0000256" key="4">
    <source>
        <dbReference type="ARBA" id="ARBA00022475"/>
    </source>
</evidence>
<protein>
    <submittedName>
        <fullName evidence="11">Sodium:proton antiporter</fullName>
    </submittedName>
</protein>
<dbReference type="RefSeq" id="WP_326840028.1">
    <property type="nucleotide sequence ID" value="NZ_SVNY01000002.1"/>
</dbReference>
<evidence type="ECO:0000256" key="9">
    <source>
        <dbReference type="SAM" id="Phobius"/>
    </source>
</evidence>
<accession>A0A928Q3C1</accession>
<dbReference type="PANTHER" id="PTHR33451:SF3">
    <property type="entry name" value="MALATE-2H(+)_NA(+)-LACTATE ANTIPORTER"/>
    <property type="match status" value="1"/>
</dbReference>
<comment type="subcellular location">
    <subcellularLocation>
        <location evidence="1">Cell membrane</location>
        <topology evidence="1">Multi-pass membrane protein</topology>
    </subcellularLocation>
</comment>
<evidence type="ECO:0000256" key="6">
    <source>
        <dbReference type="ARBA" id="ARBA00022989"/>
    </source>
</evidence>
<feature type="transmembrane region" description="Helical" evidence="9">
    <location>
        <begin position="375"/>
        <end position="396"/>
    </location>
</feature>
<evidence type="ECO:0000256" key="7">
    <source>
        <dbReference type="ARBA" id="ARBA00023136"/>
    </source>
</evidence>
<dbReference type="EMBL" id="SVNY01000002">
    <property type="protein sequence ID" value="MBE6832741.1"/>
    <property type="molecule type" value="Genomic_DNA"/>
</dbReference>
<keyword evidence="6 9" id="KW-1133">Transmembrane helix</keyword>
<dbReference type="GO" id="GO:0015297">
    <property type="term" value="F:antiporter activity"/>
    <property type="evidence" value="ECO:0007669"/>
    <property type="project" value="UniProtKB-KW"/>
</dbReference>
<keyword evidence="7 9" id="KW-0472">Membrane</keyword>
<feature type="transmembrane region" description="Helical" evidence="9">
    <location>
        <begin position="245"/>
        <end position="263"/>
    </location>
</feature>
<dbReference type="InterPro" id="IPR018461">
    <property type="entry name" value="Na/H_Antiport_NhaC-like_C"/>
</dbReference>
<evidence type="ECO:0000256" key="8">
    <source>
        <dbReference type="ARBA" id="ARBA00038435"/>
    </source>
</evidence>
<sequence length="451" mass="48617">MAERIALSLFLLGLVACILGGFQILYALAFGLVCFVVYGLLKKHTPRQMIVMMLDGIRGAKNILIIFLLIGILTSVWRSSGTIPYLIYHAVQVLNPGFFVLYTFLLCCMMSFLMGTSFGTAATMGVVCMMISRSLGIDPVFAGGAILAGSYFGDRCSPMSSSALLVSELTDTNIYDNIRRMLKTAAVPFALSCLLYLMARGASPQTGAVASLDLFREHFNLPFVVALPALLIILLSLFRVPVKRTMLLSILAAGVICLTVQKIPLAQLLPSLLLGYESPNAELAALLNGGGILSMARVAGIILISTSYFGIFKQTQLLTEVHRLVEASASKITPFGSVLFTSVVMSAISCNQTLATMLTFQMCDSILPDRKKLAIALEDTVIVVAPLIPWSIAGGMPLTTVGAPTASIWFAFYLFLLPVFSFGAELLLNGKNKRATAEKGMKPSHNPEENK</sequence>
<feature type="transmembrane region" description="Helical" evidence="9">
    <location>
        <begin position="12"/>
        <end position="41"/>
    </location>
</feature>
<dbReference type="Pfam" id="PF03553">
    <property type="entry name" value="Na_H_antiporter"/>
    <property type="match status" value="1"/>
</dbReference>
<feature type="transmembrane region" description="Helical" evidence="9">
    <location>
        <begin position="99"/>
        <end position="127"/>
    </location>
</feature>
<feature type="transmembrane region" description="Helical" evidence="9">
    <location>
        <begin position="62"/>
        <end position="79"/>
    </location>
</feature>
<feature type="transmembrane region" description="Helical" evidence="9">
    <location>
        <begin position="219"/>
        <end position="238"/>
    </location>
</feature>
<evidence type="ECO:0000259" key="10">
    <source>
        <dbReference type="Pfam" id="PF03553"/>
    </source>
</evidence>
<name>A0A928Q3C1_9FIRM</name>